<proteinExistence type="predicted"/>
<dbReference type="PROSITE" id="PS50045">
    <property type="entry name" value="SIGMA54_INTERACT_4"/>
    <property type="match status" value="1"/>
</dbReference>
<dbReference type="Pfam" id="PF00158">
    <property type="entry name" value="Sigma54_activat"/>
    <property type="match status" value="1"/>
</dbReference>
<evidence type="ECO:0000256" key="6">
    <source>
        <dbReference type="SAM" id="Coils"/>
    </source>
</evidence>
<dbReference type="SUPFAM" id="SSF56112">
    <property type="entry name" value="Protein kinase-like (PK-like)"/>
    <property type="match status" value="1"/>
</dbReference>
<evidence type="ECO:0000256" key="2">
    <source>
        <dbReference type="ARBA" id="ARBA00022840"/>
    </source>
</evidence>
<protein>
    <submittedName>
        <fullName evidence="9">Transcriptional regulator containing GAF, AAA-type ATPase, and DNA binding domains</fullName>
    </submittedName>
</protein>
<dbReference type="GO" id="GO:0004672">
    <property type="term" value="F:protein kinase activity"/>
    <property type="evidence" value="ECO:0007669"/>
    <property type="project" value="InterPro"/>
</dbReference>
<keyword evidence="6" id="KW-0175">Coiled coil</keyword>
<dbReference type="Gene3D" id="3.40.50.300">
    <property type="entry name" value="P-loop containing nucleotide triphosphate hydrolases"/>
    <property type="match status" value="2"/>
</dbReference>
<dbReference type="Gene3D" id="1.10.8.60">
    <property type="match status" value="1"/>
</dbReference>
<feature type="domain" description="Sigma-54 factor interaction" evidence="8">
    <location>
        <begin position="1488"/>
        <end position="1717"/>
    </location>
</feature>
<dbReference type="InterPro" id="IPR003018">
    <property type="entry name" value="GAF"/>
</dbReference>
<reference evidence="9 10" key="1">
    <citation type="submission" date="2016-10" db="EMBL/GenBank/DDBJ databases">
        <authorList>
            <person name="de Groot N.N."/>
        </authorList>
    </citation>
    <scope>NUCLEOTIDE SEQUENCE [LARGE SCALE GENOMIC DNA]</scope>
    <source>
        <strain evidence="9 10">DSM 12130</strain>
    </source>
</reference>
<dbReference type="InterPro" id="IPR053159">
    <property type="entry name" value="Hybrid_Histidine_Kinase"/>
</dbReference>
<dbReference type="InterPro" id="IPR011990">
    <property type="entry name" value="TPR-like_helical_dom_sf"/>
</dbReference>
<dbReference type="SMART" id="SM00220">
    <property type="entry name" value="S_TKc"/>
    <property type="match status" value="1"/>
</dbReference>
<dbReference type="STRING" id="91360.SAMN05660330_02941"/>
<evidence type="ECO:0000259" key="7">
    <source>
        <dbReference type="PROSITE" id="PS50011"/>
    </source>
</evidence>
<dbReference type="PANTHER" id="PTHR43642:SF1">
    <property type="entry name" value="HYBRID SIGNAL TRANSDUCTION HISTIDINE KINASE G"/>
    <property type="match status" value="1"/>
</dbReference>
<dbReference type="GO" id="GO:0006355">
    <property type="term" value="P:regulation of DNA-templated transcription"/>
    <property type="evidence" value="ECO:0007669"/>
    <property type="project" value="InterPro"/>
</dbReference>
<dbReference type="InterPro" id="IPR025943">
    <property type="entry name" value="Sigma_54_int_dom_ATP-bd_2"/>
</dbReference>
<dbReference type="SMART" id="SM00382">
    <property type="entry name" value="AAA"/>
    <property type="match status" value="2"/>
</dbReference>
<evidence type="ECO:0000256" key="3">
    <source>
        <dbReference type="ARBA" id="ARBA00023015"/>
    </source>
</evidence>
<name>A0A1H0T6B3_9BACT</name>
<evidence type="ECO:0000256" key="1">
    <source>
        <dbReference type="ARBA" id="ARBA00022741"/>
    </source>
</evidence>
<keyword evidence="4" id="KW-0238">DNA-binding</keyword>
<dbReference type="FunFam" id="3.40.50.300:FF:000006">
    <property type="entry name" value="DNA-binding transcriptional regulator NtrC"/>
    <property type="match status" value="1"/>
</dbReference>
<dbReference type="PROSITE" id="PS50011">
    <property type="entry name" value="PROTEIN_KINASE_DOM"/>
    <property type="match status" value="1"/>
</dbReference>
<dbReference type="SUPFAM" id="SSF48452">
    <property type="entry name" value="TPR-like"/>
    <property type="match status" value="1"/>
</dbReference>
<dbReference type="EMBL" id="FNJI01000022">
    <property type="protein sequence ID" value="SDP49351.1"/>
    <property type="molecule type" value="Genomic_DNA"/>
</dbReference>
<keyword evidence="3" id="KW-0805">Transcription regulation</keyword>
<keyword evidence="10" id="KW-1185">Reference proteome</keyword>
<dbReference type="PROSITE" id="PS00688">
    <property type="entry name" value="SIGMA54_INTERACT_3"/>
    <property type="match status" value="1"/>
</dbReference>
<dbReference type="GO" id="GO:0005524">
    <property type="term" value="F:ATP binding"/>
    <property type="evidence" value="ECO:0007669"/>
    <property type="project" value="UniProtKB-KW"/>
</dbReference>
<gene>
    <name evidence="9" type="ORF">SAMN05660330_02941</name>
</gene>
<accession>A0A1H0T6B3</accession>
<dbReference type="InterPro" id="IPR003593">
    <property type="entry name" value="AAA+_ATPase"/>
</dbReference>
<dbReference type="InterPro" id="IPR025944">
    <property type="entry name" value="Sigma_54_int_dom_CS"/>
</dbReference>
<dbReference type="InterPro" id="IPR002078">
    <property type="entry name" value="Sigma_54_int"/>
</dbReference>
<dbReference type="Gene3D" id="1.10.510.10">
    <property type="entry name" value="Transferase(Phosphotransferase) domain 1"/>
    <property type="match status" value="1"/>
</dbReference>
<dbReference type="Gene3D" id="3.30.450.40">
    <property type="match status" value="1"/>
</dbReference>
<evidence type="ECO:0000256" key="5">
    <source>
        <dbReference type="ARBA" id="ARBA00023163"/>
    </source>
</evidence>
<dbReference type="InterPro" id="IPR058031">
    <property type="entry name" value="AAA_lid_NorR"/>
</dbReference>
<dbReference type="SUPFAM" id="SSF52540">
    <property type="entry name" value="P-loop containing nucleoside triphosphate hydrolases"/>
    <property type="match status" value="2"/>
</dbReference>
<dbReference type="Pfam" id="PF00069">
    <property type="entry name" value="Pkinase"/>
    <property type="match status" value="1"/>
</dbReference>
<dbReference type="SUPFAM" id="SSF46689">
    <property type="entry name" value="Homeodomain-like"/>
    <property type="match status" value="1"/>
</dbReference>
<keyword evidence="2" id="KW-0067">ATP-binding</keyword>
<evidence type="ECO:0000313" key="10">
    <source>
        <dbReference type="Proteomes" id="UP000199073"/>
    </source>
</evidence>
<dbReference type="Pfam" id="PF13191">
    <property type="entry name" value="AAA_16"/>
    <property type="match status" value="1"/>
</dbReference>
<dbReference type="InterPro" id="IPR027417">
    <property type="entry name" value="P-loop_NTPase"/>
</dbReference>
<evidence type="ECO:0000313" key="9">
    <source>
        <dbReference type="EMBL" id="SDP49351.1"/>
    </source>
</evidence>
<dbReference type="InterPro" id="IPR041664">
    <property type="entry name" value="AAA_16"/>
</dbReference>
<sequence length="1793" mass="202082">MEIEGYRIEKTLLKSGQLRFQIASRNAEKEKFLLKTILKKEAKNDLKAQLAYEFEVARKADSLPGVLSPNALVQNSDLMGLVYAGGDLFPLSTCLDSLEDRVLFALNLGIELSQIIFRLHKSGYTHHEINPDTIWVNPDKQIVKLMGPGISPAAGRVVNQDVFDTKDYWLYKSPEQVGRLNEKADRRTDFYSLGAVLFTAIVGRPPFDGIDSFEVIHNHIAKSVPNLERIVPQVPAVLSDIISKLMAKSADDRYQQSASIMVDLKRCLDAFKINKTVPRFRLDVLCDSNLFVYPGEVYGRRKEMNHLSACLDKVIGGAGYLTMVSGESGVGKTSLIKSFERSLPVDKGYFAVGKYEPIASTIPYSGILKALGQIARLILMETDDAYQKIRNRLVSALGDNVGVTTNFIPQFEPILGQVPFFSNVTVIESRSRLHKCIKTIIDVLCEPKEFVVIFLDDLQWVDQASLELIKSIAGSHGLYLIGAYRDNEVSSTHILKNALEKIEKKNIAVNTLSLSGLGLKTIEEIFKDALNLKERESTILAGIVHKKTGGNPIVTKEFVELLVKKKFICLNDRMEWAWHLDEIERIDINPDLDALARQKLNGLGKESGHTISVAAVIGSVFHEEELTIQKEMSQEQIRTHLNAACAKNILISRGKGLYQFEHDRLQENAYKMIPEHEKDQIHLRLGKSIAKREYQDKNRIFRHITHLNFAHRLINAKKEKIQLARLNLAAGKQAKDVAAFSESYRYFVTGIHILGDRAWEKSYALTLELYFQASILAFLSGSFDESERMSQAIIQNGGTDIDRTLGYESQIECAIFQDKPDKAVRTLLHALNRLGVSMPSPVSREEVVQETLKLKKIAYLILEIPWSQVSPMTDTKFKTVMRLLVYGVRATGWHDYLYYWVFVGKMLKISQEHGFTDESAFGLVAAGGAFCHLLEEYSLGRKVAEYGLEYLEKNNRARWLLDAQAYFHEEITCLISPPKVTIKKLTQVYYKSIESGNIMTAIESAHAACLTGLYGSMDLSELKRLVAKFDEIISFSLPGIKSLQSNLKMISNIVQGLSAPLEPKETMEEFGLEKSVVTKELPINIRLFLNIVFRRKEAAAKDAEELLKYGNNYIMIPTVFYSLLGLQAKAGCGDYMAILDELYGRLKRRSDFCQETFAHRQHLVLAEKYRLQKQMDAALLHYEKAIFTAKEKGFIVDQAIAWELAAEFFKELGVEQLSKIYLKEAFVAYEKWGAGSKLCQIQRSHSFLSDGLSADPGTQPSNVSHDSNSIMDRSSINRAIVTLVSAEDGETLLQRLMLILLQNSGAERGYLLSLRKEKIVVECHVSIEEEAVRLTSGTPIEKYDSISHSIARYVCRTNNRVLASDISKDVQFSNTAYVRETGLKSVLCMPIAYQNKTVAFIYLENHQVKNTLSEKRFHIIQLLSNQIAAAIERNRLNRELIQEIENRKNKERELQVTVKRLNKLKNSLNEENQYLKEEIRNTHGFKDIIGNSAALKKTLYLVKQVISFDTTTLILGESGTGKELIARGIHELSPRKDRPMVKVNCAALPATLIESELFGYEKGAFTGAVKSQKGRFLMADGGTLFLDEIGDMPVEVQVKLLRVLQEGTFEPLGSDETVKVDVRVVAATNKDLEQSILKGEFREDLYYRLSIFPIKVPALRERTEDIPLLVRYLIDKKNKQLNKNIKQVSTQVMKALTDYDWPGNIRELENFIERAMILSQGASLTIDHSFNGVSTVPKPLSDTSFDKAMAAHIVHVLSMCGWKIKGKGNAAERLGLNPSTLRSKMVKLGIRPE</sequence>
<dbReference type="CDD" id="cd00009">
    <property type="entry name" value="AAA"/>
    <property type="match status" value="1"/>
</dbReference>
<feature type="domain" description="Protein kinase" evidence="7">
    <location>
        <begin position="6"/>
        <end position="272"/>
    </location>
</feature>
<dbReference type="Pfam" id="PF25601">
    <property type="entry name" value="AAA_lid_14"/>
    <property type="match status" value="1"/>
</dbReference>
<dbReference type="InterPro" id="IPR011009">
    <property type="entry name" value="Kinase-like_dom_sf"/>
</dbReference>
<evidence type="ECO:0000256" key="4">
    <source>
        <dbReference type="ARBA" id="ARBA00023125"/>
    </source>
</evidence>
<dbReference type="Pfam" id="PF01590">
    <property type="entry name" value="GAF"/>
    <property type="match status" value="1"/>
</dbReference>
<evidence type="ECO:0000259" key="8">
    <source>
        <dbReference type="PROSITE" id="PS50045"/>
    </source>
</evidence>
<dbReference type="InterPro" id="IPR009057">
    <property type="entry name" value="Homeodomain-like_sf"/>
</dbReference>
<dbReference type="InterPro" id="IPR029016">
    <property type="entry name" value="GAF-like_dom_sf"/>
</dbReference>
<dbReference type="RefSeq" id="WP_176761251.1">
    <property type="nucleotide sequence ID" value="NZ_FNJI01000022.1"/>
</dbReference>
<dbReference type="Proteomes" id="UP000199073">
    <property type="component" value="Unassembled WGS sequence"/>
</dbReference>
<keyword evidence="1" id="KW-0547">Nucleotide-binding</keyword>
<organism evidence="9 10">
    <name type="scientific">Desulforhopalus singaporensis</name>
    <dbReference type="NCBI Taxonomy" id="91360"/>
    <lineage>
        <taxon>Bacteria</taxon>
        <taxon>Pseudomonadati</taxon>
        <taxon>Thermodesulfobacteriota</taxon>
        <taxon>Desulfobulbia</taxon>
        <taxon>Desulfobulbales</taxon>
        <taxon>Desulfocapsaceae</taxon>
        <taxon>Desulforhopalus</taxon>
    </lineage>
</organism>
<dbReference type="GO" id="GO:0003677">
    <property type="term" value="F:DNA binding"/>
    <property type="evidence" value="ECO:0007669"/>
    <property type="project" value="UniProtKB-KW"/>
</dbReference>
<dbReference type="SUPFAM" id="SSF55781">
    <property type="entry name" value="GAF domain-like"/>
    <property type="match status" value="1"/>
</dbReference>
<dbReference type="InterPro" id="IPR000719">
    <property type="entry name" value="Prot_kinase_dom"/>
</dbReference>
<dbReference type="Gene3D" id="1.10.10.60">
    <property type="entry name" value="Homeodomain-like"/>
    <property type="match status" value="1"/>
</dbReference>
<dbReference type="SMART" id="SM00065">
    <property type="entry name" value="GAF"/>
    <property type="match status" value="1"/>
</dbReference>
<dbReference type="PANTHER" id="PTHR43642">
    <property type="entry name" value="HYBRID SIGNAL TRANSDUCTION HISTIDINE KINASE G"/>
    <property type="match status" value="1"/>
</dbReference>
<keyword evidence="5" id="KW-0804">Transcription</keyword>
<dbReference type="PROSITE" id="PS00676">
    <property type="entry name" value="SIGMA54_INTERACT_2"/>
    <property type="match status" value="1"/>
</dbReference>
<feature type="coiled-coil region" evidence="6">
    <location>
        <begin position="1433"/>
        <end position="1481"/>
    </location>
</feature>